<evidence type="ECO:0000256" key="3">
    <source>
        <dbReference type="ARBA" id="ARBA00023157"/>
    </source>
</evidence>
<evidence type="ECO:0000256" key="2">
    <source>
        <dbReference type="ARBA" id="ARBA00022854"/>
    </source>
</evidence>
<keyword evidence="1" id="KW-0611">Plant defense</keyword>
<organism evidence="5">
    <name type="scientific">Viola odorata</name>
    <name type="common">Sweet violet</name>
    <dbReference type="NCBI Taxonomy" id="97441"/>
    <lineage>
        <taxon>Eukaryota</taxon>
        <taxon>Viridiplantae</taxon>
        <taxon>Streptophyta</taxon>
        <taxon>Embryophyta</taxon>
        <taxon>Tracheophyta</taxon>
        <taxon>Spermatophyta</taxon>
        <taxon>Magnoliopsida</taxon>
        <taxon>eudicotyledons</taxon>
        <taxon>Gunneridae</taxon>
        <taxon>Pentapetalae</taxon>
        <taxon>rosids</taxon>
        <taxon>fabids</taxon>
        <taxon>Malpighiales</taxon>
        <taxon>Violaceae</taxon>
        <taxon>Viola</taxon>
        <taxon>Viola subgen. Viola</taxon>
        <taxon>Viola sect. Viola</taxon>
        <taxon>Viola subsect. Viola</taxon>
    </lineage>
</organism>
<name>B6E622_VIOOD</name>
<feature type="signal peptide" evidence="4">
    <location>
        <begin position="1"/>
        <end position="22"/>
    </location>
</feature>
<dbReference type="SUPFAM" id="SSF57038">
    <property type="entry name" value="Cyclotides"/>
    <property type="match status" value="1"/>
</dbReference>
<evidence type="ECO:0000313" key="5">
    <source>
        <dbReference type="EMBL" id="ACI29323.1"/>
    </source>
</evidence>
<evidence type="ECO:0000256" key="4">
    <source>
        <dbReference type="SAM" id="SignalP"/>
    </source>
</evidence>
<keyword evidence="4" id="KW-0732">Signal</keyword>
<dbReference type="AlphaFoldDB" id="B6E622"/>
<keyword evidence="2" id="KW-0960">Knottin</keyword>
<dbReference type="InterPro" id="IPR036146">
    <property type="entry name" value="Cyclotide_sf"/>
</dbReference>
<dbReference type="InterPro" id="IPR012323">
    <property type="entry name" value="Cyclotide_bracelet_CS"/>
</dbReference>
<dbReference type="GO" id="GO:0006952">
    <property type="term" value="P:defense response"/>
    <property type="evidence" value="ECO:0007669"/>
    <property type="project" value="UniProtKB-KW"/>
</dbReference>
<accession>B6E622</accession>
<dbReference type="Pfam" id="PF03784">
    <property type="entry name" value="Cyclotide"/>
    <property type="match status" value="1"/>
</dbReference>
<feature type="chain" id="PRO_5002844185" evidence="4">
    <location>
        <begin position="23"/>
        <end position="118"/>
    </location>
</feature>
<dbReference type="EMBL" id="FJ211189">
    <property type="protein sequence ID" value="ACI29323.1"/>
    <property type="molecule type" value="Genomic_DNA"/>
</dbReference>
<proteinExistence type="predicted"/>
<evidence type="ECO:0000256" key="1">
    <source>
        <dbReference type="ARBA" id="ARBA00022821"/>
    </source>
</evidence>
<keyword evidence="3" id="KW-1015">Disulfide bond</keyword>
<protein>
    <submittedName>
        <fullName evidence="5">Cyclotide c1</fullName>
    </submittedName>
</protein>
<dbReference type="InterPro" id="IPR005535">
    <property type="entry name" value="Cyclotide"/>
</dbReference>
<dbReference type="PROSITE" id="PS51052">
    <property type="entry name" value="CYCLOTIDE"/>
    <property type="match status" value="1"/>
</dbReference>
<sequence>MEMKNMVVGLFLIAAFALPALATNFEKDFITHETVQAILKKVGPSSNGMLDEQTISALTGKTIISNPVLEEALLTHSNSINALGGTLPCGESCVWIPCISSVVGCSCKSKVCYKNSLA</sequence>
<dbReference type="PROSITE" id="PS60008">
    <property type="entry name" value="CYCLOTIDE_BRACELET"/>
    <property type="match status" value="1"/>
</dbReference>
<reference evidence="5" key="1">
    <citation type="submission" date="2008-09" db="EMBL/GenBank/DDBJ databases">
        <title>Distribution and Evolution of Circular Mini-Proteins in Flowering Plants.</title>
        <authorList>
            <person name="Gruber C.W."/>
            <person name="Elliott A.G."/>
            <person name="Ireland D.C."/>
            <person name="Delprete P.G."/>
            <person name="Dessein S."/>
            <person name="Goransson U."/>
            <person name="Trabi M."/>
            <person name="Wang C.K."/>
            <person name="Kinghorn A.B."/>
            <person name="Robbrecht E."/>
            <person name="Craik D.J."/>
        </authorList>
    </citation>
    <scope>NUCLEOTIDE SEQUENCE</scope>
</reference>
<dbReference type="SMR" id="B6E622"/>